<evidence type="ECO:0000313" key="2">
    <source>
        <dbReference type="EMBL" id="SMX30187.1"/>
    </source>
</evidence>
<proteinExistence type="predicted"/>
<dbReference type="PROSITE" id="PS51257">
    <property type="entry name" value="PROKAR_LIPOPROTEIN"/>
    <property type="match status" value="1"/>
</dbReference>
<evidence type="ECO:0008006" key="4">
    <source>
        <dbReference type="Google" id="ProtNLM"/>
    </source>
</evidence>
<feature type="transmembrane region" description="Helical" evidence="1">
    <location>
        <begin position="104"/>
        <end position="122"/>
    </location>
</feature>
<name>A0A238JJ79_9RHOB</name>
<feature type="transmembrane region" description="Helical" evidence="1">
    <location>
        <begin position="74"/>
        <end position="98"/>
    </location>
</feature>
<organism evidence="2 3">
    <name type="scientific">Pelagimonas phthalicica</name>
    <dbReference type="NCBI Taxonomy" id="1037362"/>
    <lineage>
        <taxon>Bacteria</taxon>
        <taxon>Pseudomonadati</taxon>
        <taxon>Pseudomonadota</taxon>
        <taxon>Alphaproteobacteria</taxon>
        <taxon>Rhodobacterales</taxon>
        <taxon>Roseobacteraceae</taxon>
        <taxon>Pelagimonas</taxon>
    </lineage>
</organism>
<keyword evidence="1" id="KW-0472">Membrane</keyword>
<reference evidence="3" key="1">
    <citation type="submission" date="2017-05" db="EMBL/GenBank/DDBJ databases">
        <authorList>
            <person name="Rodrigo-Torres L."/>
            <person name="Arahal R. D."/>
            <person name="Lucena T."/>
        </authorList>
    </citation>
    <scope>NUCLEOTIDE SEQUENCE [LARGE SCALE GENOMIC DNA]</scope>
    <source>
        <strain evidence="3">CECT 8649</strain>
    </source>
</reference>
<dbReference type="Proteomes" id="UP000225972">
    <property type="component" value="Unassembled WGS sequence"/>
</dbReference>
<evidence type="ECO:0000256" key="1">
    <source>
        <dbReference type="SAM" id="Phobius"/>
    </source>
</evidence>
<gene>
    <name evidence="2" type="ORF">TRP8649_04329</name>
</gene>
<keyword evidence="1" id="KW-1133">Transmembrane helix</keyword>
<accession>A0A238JJ79</accession>
<keyword evidence="1" id="KW-0812">Transmembrane</keyword>
<dbReference type="RefSeq" id="WP_099249018.1">
    <property type="nucleotide sequence ID" value="NZ_FXXP01000003.1"/>
</dbReference>
<evidence type="ECO:0000313" key="3">
    <source>
        <dbReference type="Proteomes" id="UP000225972"/>
    </source>
</evidence>
<protein>
    <recommendedName>
        <fullName evidence="4">DUF4345 domain-containing protein</fullName>
    </recommendedName>
</protein>
<sequence>MSRKTFLTFAAFIACTIGTIAFLFPTTLLVDMKSAQPTGAGLVMARTAGAFLFSIGVLNILVRSHEASPTLAAILLANALLQVLILPVDPLAYMFGIYASPMSFLPNTLLHLVLLAGFLHFWRGTR</sequence>
<feature type="transmembrane region" description="Helical" evidence="1">
    <location>
        <begin position="7"/>
        <end position="30"/>
    </location>
</feature>
<keyword evidence="3" id="KW-1185">Reference proteome</keyword>
<dbReference type="OrthoDB" id="7875330at2"/>
<dbReference type="EMBL" id="FXXP01000003">
    <property type="protein sequence ID" value="SMX30187.1"/>
    <property type="molecule type" value="Genomic_DNA"/>
</dbReference>
<feature type="transmembrane region" description="Helical" evidence="1">
    <location>
        <begin position="42"/>
        <end position="62"/>
    </location>
</feature>
<dbReference type="AlphaFoldDB" id="A0A238JJ79"/>